<protein>
    <submittedName>
        <fullName evidence="1">Uncharacterized protein</fullName>
    </submittedName>
</protein>
<organism evidence="1 2">
    <name type="scientific">Corynebacterium mustelae</name>
    <dbReference type="NCBI Taxonomy" id="571915"/>
    <lineage>
        <taxon>Bacteria</taxon>
        <taxon>Bacillati</taxon>
        <taxon>Actinomycetota</taxon>
        <taxon>Actinomycetes</taxon>
        <taxon>Mycobacteriales</taxon>
        <taxon>Corynebacteriaceae</taxon>
        <taxon>Corynebacterium</taxon>
    </lineage>
</organism>
<evidence type="ECO:0000313" key="2">
    <source>
        <dbReference type="Proteomes" id="UP000035199"/>
    </source>
</evidence>
<dbReference type="AlphaFoldDB" id="A0A0G3H2M0"/>
<name>A0A0G3H2M0_9CORY</name>
<reference evidence="1 2" key="1">
    <citation type="journal article" date="2015" name="Genome Announc.">
        <title>Complete Genome Sequence of the Type Strain Corynebacterium mustelae DSM 45274, Isolated from Various Tissues of a Male Ferret with Lethal Sepsis.</title>
        <authorList>
            <person name="Ruckert C."/>
            <person name="Eimer J."/>
            <person name="Winkler A."/>
            <person name="Tauch A."/>
        </authorList>
    </citation>
    <scope>NUCLEOTIDE SEQUENCE [LARGE SCALE GENOMIC DNA]</scope>
    <source>
        <strain evidence="1 2">DSM 45274</strain>
    </source>
</reference>
<dbReference type="RefSeq" id="WP_047262933.1">
    <property type="nucleotide sequence ID" value="NZ_CP011542.1"/>
</dbReference>
<dbReference type="OrthoDB" id="10000844at2"/>
<sequence>MRNIRPYPALISDDNDVDLFVQNFSRAAVQPFPAPIVGFVPLLFVDPYRLPPEVVEKLEINLGKLYSLFDDPTQHATVERIINTCVPVAASAADLRYWAGVYHTMLGVVQGSTEAVFNGYTQQARGLEQAGESDLAAALQAHAGVDLTPETSRIDDIFAGKADSTVSDSGVMVSDFITEFAHTTPAKVAEWMAMIVPVMENELKANRSANISFVTQFDRELSNQLFGSGQADPAFDEALAGWYKLFSEQPIPIFEHLSARTTYFALLPFARADYDNQRPLHDVLNRLDVLQSVAYSLADYKTSLAAANNQIRWAQTAGDFYQAKKASEAAWEYASRLLKNGVSNIHTEALWATRSFAQLMSLDNNKHRAAELLLSVRQNFTFSSLEFSAQLNYILAVIELADLFGQAHQDANRRRLLTEAAQLYDDIGLNTEAIKLRQLHNLR</sequence>
<gene>
    <name evidence="1" type="ORF">CMUST_13630</name>
</gene>
<dbReference type="STRING" id="571915.CMUST_13630"/>
<proteinExistence type="predicted"/>
<dbReference type="KEGG" id="cmv:CMUST_13630"/>
<dbReference type="PATRIC" id="fig|571915.4.peg.2925"/>
<evidence type="ECO:0000313" key="1">
    <source>
        <dbReference type="EMBL" id="AKK07020.1"/>
    </source>
</evidence>
<dbReference type="EMBL" id="CP011542">
    <property type="protein sequence ID" value="AKK07020.1"/>
    <property type="molecule type" value="Genomic_DNA"/>
</dbReference>
<dbReference type="Proteomes" id="UP000035199">
    <property type="component" value="Chromosome"/>
</dbReference>
<accession>A0A0G3H2M0</accession>
<reference evidence="2" key="2">
    <citation type="submission" date="2015-05" db="EMBL/GenBank/DDBJ databases">
        <title>Complete genome sequence of Corynebacterium mustelae DSM 45274, isolated from various tissues of a male ferret with lethal sepsis.</title>
        <authorList>
            <person name="Ruckert C."/>
            <person name="Albersmeier A."/>
            <person name="Winkler A."/>
            <person name="Tauch A."/>
        </authorList>
    </citation>
    <scope>NUCLEOTIDE SEQUENCE [LARGE SCALE GENOMIC DNA]</scope>
    <source>
        <strain evidence="2">DSM 45274</strain>
    </source>
</reference>
<keyword evidence="2" id="KW-1185">Reference proteome</keyword>